<feature type="chain" id="PRO_5020757172" evidence="1">
    <location>
        <begin position="31"/>
        <end position="730"/>
    </location>
</feature>
<feature type="domain" description="Dockerin" evidence="2">
    <location>
        <begin position="668"/>
        <end position="730"/>
    </location>
</feature>
<evidence type="ECO:0000259" key="2">
    <source>
        <dbReference type="PROSITE" id="PS51766"/>
    </source>
</evidence>
<keyword evidence="1" id="KW-0732">Signal</keyword>
<dbReference type="Pfam" id="PF00404">
    <property type="entry name" value="Dockerin_1"/>
    <property type="match status" value="1"/>
</dbReference>
<gene>
    <name evidence="3" type="ORF">E5Z56_05785</name>
</gene>
<dbReference type="InterPro" id="IPR016134">
    <property type="entry name" value="Dockerin_dom"/>
</dbReference>
<protein>
    <submittedName>
        <fullName evidence="3">Starch-binding protein</fullName>
    </submittedName>
</protein>
<dbReference type="CDD" id="cd14256">
    <property type="entry name" value="Dockerin_I"/>
    <property type="match status" value="1"/>
</dbReference>
<proteinExistence type="predicted"/>
<keyword evidence="4" id="KW-1185">Reference proteome</keyword>
<dbReference type="AlphaFoldDB" id="A0A4P8XW45"/>
<dbReference type="OrthoDB" id="1818757at2"/>
<dbReference type="InterPro" id="IPR031965">
    <property type="entry name" value="CBM26"/>
</dbReference>
<dbReference type="Proteomes" id="UP000301475">
    <property type="component" value="Chromosome"/>
</dbReference>
<dbReference type="RefSeq" id="WP_138156981.1">
    <property type="nucleotide sequence ID" value="NZ_CP039381.1"/>
</dbReference>
<dbReference type="EMBL" id="CP039381">
    <property type="protein sequence ID" value="QCT06902.1"/>
    <property type="molecule type" value="Genomic_DNA"/>
</dbReference>
<dbReference type="PROSITE" id="PS51257">
    <property type="entry name" value="PROKAR_LIPOPROTEIN"/>
    <property type="match status" value="1"/>
</dbReference>
<dbReference type="InterPro" id="IPR036439">
    <property type="entry name" value="Dockerin_dom_sf"/>
</dbReference>
<accession>A0A4P8XW45</accession>
<dbReference type="Gene3D" id="2.60.40.10">
    <property type="entry name" value="Immunoglobulins"/>
    <property type="match status" value="2"/>
</dbReference>
<evidence type="ECO:0000313" key="3">
    <source>
        <dbReference type="EMBL" id="QCT06902.1"/>
    </source>
</evidence>
<organism evidence="3 4">
    <name type="scientific">Ruminococcus bovis</name>
    <dbReference type="NCBI Taxonomy" id="2564099"/>
    <lineage>
        <taxon>Bacteria</taxon>
        <taxon>Bacillati</taxon>
        <taxon>Bacillota</taxon>
        <taxon>Clostridia</taxon>
        <taxon>Eubacteriales</taxon>
        <taxon>Oscillospiraceae</taxon>
        <taxon>Ruminococcus</taxon>
    </lineage>
</organism>
<dbReference type="CDD" id="cd00146">
    <property type="entry name" value="PKD"/>
    <property type="match status" value="1"/>
</dbReference>
<sequence length="730" mass="79566">MKHMKRYVSVLLTLAIMLSCTLITMGSVSAAEGSRAYFDNSKYNWAQVYVYAYGTKENAKWPGQLMEKGADGLYSIDFPATYKSENVIFNNGLEKGEGKEQFPENSGLSLKTGECKLLTADSQWVDYGKMDDHAYGFSYTPSGTAFSKDYIEVKLGLKGSKTGSYSIDGSAKKTYANGDTIRVGEGKIGNSTIKLTLTTKGSDAVETTQEYTFKKTFTSTKTTFSAKSDGHTTDAEGGYYGTNPNMQLGKYKTITVDGKTDDWDSSMIIAQGVANDDPRVYMPSSMHEQPWDAYALYGAWDDDNLYFMWEMANTTYIVSPSDNFAASNEARPWRNSIPMYLALSIDPDKQATGKAVGTDKSGATYTNPFVWGCDGGTAKDGGTSFTTHIDTLVAMDSNNSNGGASIFKADTKDTDGTYMFNYDTRIPIGVRSFQAQDNQNGFKIKYANGTKSDSIIGVNGAKGSRKLGDNLDPNSNWVDFKDLGYKSEYGYIYEVAIPLKTLGIDRNYIETKGIGAMQILTYGTSGMDTLPHDPSMLDNANVEYSYDPSTSHEKEDIDNITVPLARMGALLSDTVVNEAPLEINCGADKNSGQGVGTAITLQSEAYNNKGNVSYEFYVNNEKLTNTTTNTAKWTPSKDGSYSLKFVAKDSNGKTVEKTMLYTVGEASSEKLLGDANGDGKVDVKDATLIQKYVVLMADIAPENLSVADYNKDGKIDVKDASAIQKSVLNL</sequence>
<feature type="signal peptide" evidence="1">
    <location>
        <begin position="1"/>
        <end position="30"/>
    </location>
</feature>
<reference evidence="3 4" key="1">
    <citation type="submission" date="2019-04" db="EMBL/GenBank/DDBJ databases">
        <authorList>
            <person name="Embree M."/>
            <person name="Gaffney J.R."/>
        </authorList>
    </citation>
    <scope>NUCLEOTIDE SEQUENCE [LARGE SCALE GENOMIC DNA]</scope>
    <source>
        <strain evidence="3 4">JE7A12</strain>
    </source>
</reference>
<dbReference type="SUPFAM" id="SSF63446">
    <property type="entry name" value="Type I dockerin domain"/>
    <property type="match status" value="1"/>
</dbReference>
<dbReference type="InterPro" id="IPR013783">
    <property type="entry name" value="Ig-like_fold"/>
</dbReference>
<dbReference type="Gene3D" id="1.10.1330.10">
    <property type="entry name" value="Dockerin domain"/>
    <property type="match status" value="1"/>
</dbReference>
<name>A0A4P8XW45_9FIRM</name>
<dbReference type="InterPro" id="IPR002105">
    <property type="entry name" value="Dockerin_1_rpt"/>
</dbReference>
<evidence type="ECO:0000313" key="4">
    <source>
        <dbReference type="Proteomes" id="UP000301475"/>
    </source>
</evidence>
<dbReference type="Gene3D" id="2.60.40.1190">
    <property type="match status" value="1"/>
</dbReference>
<dbReference type="KEGG" id="ruj:E5Z56_05785"/>
<dbReference type="GO" id="GO:0000272">
    <property type="term" value="P:polysaccharide catabolic process"/>
    <property type="evidence" value="ECO:0007669"/>
    <property type="project" value="InterPro"/>
</dbReference>
<dbReference type="GO" id="GO:0004553">
    <property type="term" value="F:hydrolase activity, hydrolyzing O-glycosyl compounds"/>
    <property type="evidence" value="ECO:0007669"/>
    <property type="project" value="InterPro"/>
</dbReference>
<dbReference type="Pfam" id="PF16738">
    <property type="entry name" value="CBM26"/>
    <property type="match status" value="1"/>
</dbReference>
<evidence type="ECO:0000256" key="1">
    <source>
        <dbReference type="SAM" id="SignalP"/>
    </source>
</evidence>
<dbReference type="PROSITE" id="PS51766">
    <property type="entry name" value="DOCKERIN"/>
    <property type="match status" value="1"/>
</dbReference>